<comment type="caution">
    <text evidence="1">The sequence shown here is derived from an EMBL/GenBank/DDBJ whole genome shotgun (WGS) entry which is preliminary data.</text>
</comment>
<evidence type="ECO:0000313" key="1">
    <source>
        <dbReference type="EMBL" id="EPR67129.1"/>
    </source>
</evidence>
<proteinExistence type="predicted"/>
<organism evidence="1 2">
    <name type="scientific">Cyclobacterium qasimii M12-11B</name>
    <dbReference type="NCBI Taxonomy" id="641524"/>
    <lineage>
        <taxon>Bacteria</taxon>
        <taxon>Pseudomonadati</taxon>
        <taxon>Bacteroidota</taxon>
        <taxon>Cytophagia</taxon>
        <taxon>Cytophagales</taxon>
        <taxon>Cyclobacteriaceae</taxon>
        <taxon>Cyclobacterium</taxon>
    </lineage>
</organism>
<dbReference type="AlphaFoldDB" id="S7WK86"/>
<dbReference type="Proteomes" id="UP000014974">
    <property type="component" value="Unassembled WGS sequence"/>
</dbReference>
<sequence length="55" mass="6298">MLFPSHLTQRIKLNNLRVFGSIRNLATFTKWPHWDPESGSSPMPRIFTTGISLSL</sequence>
<name>S7WK86_9BACT</name>
<reference evidence="1 2" key="1">
    <citation type="journal article" date="2013" name="Genome Announc.">
        <title>Draft Genome Sequence of Cyclobacterium qasimii Strain M12-11BT, Isolated from Arctic Marine Sediment.</title>
        <authorList>
            <person name="Shivaji S."/>
            <person name="Ara S."/>
            <person name="Singh A."/>
            <person name="Kumar Pinnaka A."/>
        </authorList>
    </citation>
    <scope>NUCLEOTIDE SEQUENCE [LARGE SCALE GENOMIC DNA]</scope>
    <source>
        <strain evidence="1 2">M12-11B</strain>
    </source>
</reference>
<accession>S7WK86</accession>
<dbReference type="STRING" id="641524.ADICYQ_3833"/>
<protein>
    <submittedName>
        <fullName evidence="1">TonB-dependent receptor</fullName>
    </submittedName>
</protein>
<gene>
    <name evidence="1" type="ORF">ADICYQ_3833</name>
</gene>
<dbReference type="eggNOG" id="COG1629">
    <property type="taxonomic scope" value="Bacteria"/>
</dbReference>
<evidence type="ECO:0000313" key="2">
    <source>
        <dbReference type="Proteomes" id="UP000014974"/>
    </source>
</evidence>
<keyword evidence="1" id="KW-0675">Receptor</keyword>
<dbReference type="EMBL" id="ATNM01000135">
    <property type="protein sequence ID" value="EPR67129.1"/>
    <property type="molecule type" value="Genomic_DNA"/>
</dbReference>